<dbReference type="EMBL" id="JAPQKH010000004">
    <property type="protein sequence ID" value="KAJ5100277.1"/>
    <property type="molecule type" value="Genomic_DNA"/>
</dbReference>
<reference evidence="1" key="1">
    <citation type="submission" date="2022-11" db="EMBL/GenBank/DDBJ databases">
        <authorList>
            <person name="Petersen C."/>
        </authorList>
    </citation>
    <scope>NUCLEOTIDE SEQUENCE</scope>
    <source>
        <strain evidence="1">IBT 30069</strain>
    </source>
</reference>
<proteinExistence type="predicted"/>
<accession>A0A9W9KCR7</accession>
<gene>
    <name evidence="1" type="ORF">N7456_006329</name>
</gene>
<reference evidence="1" key="2">
    <citation type="journal article" date="2023" name="IMA Fungus">
        <title>Comparative genomic study of the Penicillium genus elucidates a diverse pangenome and 15 lateral gene transfer events.</title>
        <authorList>
            <person name="Petersen C."/>
            <person name="Sorensen T."/>
            <person name="Nielsen M.R."/>
            <person name="Sondergaard T.E."/>
            <person name="Sorensen J.L."/>
            <person name="Fitzpatrick D.A."/>
            <person name="Frisvad J.C."/>
            <person name="Nielsen K.L."/>
        </authorList>
    </citation>
    <scope>NUCLEOTIDE SEQUENCE</scope>
    <source>
        <strain evidence="1">IBT 30069</strain>
    </source>
</reference>
<dbReference type="Proteomes" id="UP001149165">
    <property type="component" value="Unassembled WGS sequence"/>
</dbReference>
<dbReference type="Gene3D" id="3.80.10.10">
    <property type="entry name" value="Ribonuclease Inhibitor"/>
    <property type="match status" value="1"/>
</dbReference>
<evidence type="ECO:0000313" key="1">
    <source>
        <dbReference type="EMBL" id="KAJ5100277.1"/>
    </source>
</evidence>
<dbReference type="AlphaFoldDB" id="A0A9W9KCR7"/>
<sequence length="465" mass="51865">MEAFSNYHPYCKINILERQTPGYSPPDAGVWNKIMGRCEFDMDTLKLPGLHTLVISLPQYSNRSRGYQRLDDVFPFLFTGPGLKHLCFDPNNSADADSFETLRAILQSLLDINDTKPISQLESLTVTSNGKQGGFLSELAAVGNLSQLRTLDIGCIMNPASLSNTAGLFPHLERLFIDLVRRNSPIVTKTDEEESIAGIMAFCPLKYLYIKGLRSAESLDRIIQHHGPSLKGLALVPFGGKRHGYPRLGPSELHEMAIRCPNLEELRLPVARSGGNQAECEMYKALGSFRNLQTIFLDLDFDARPKAPALGEHVTEDLDVLQKTFINAAMDENLALQIWSMIKGKRSCLKDLRLLPTGNQCFAPDERYLLFCLARSYLLTHYNLENPGSPVIEQIGKTAWEVKRAVGQTIVPDVIRDGELLLSDGVVSVLHSIWPQVHKQSDWWSSWTSLPLQPDNCLPSSCSKA</sequence>
<evidence type="ECO:0000313" key="2">
    <source>
        <dbReference type="Proteomes" id="UP001149165"/>
    </source>
</evidence>
<organism evidence="1 2">
    <name type="scientific">Penicillium angulare</name>
    <dbReference type="NCBI Taxonomy" id="116970"/>
    <lineage>
        <taxon>Eukaryota</taxon>
        <taxon>Fungi</taxon>
        <taxon>Dikarya</taxon>
        <taxon>Ascomycota</taxon>
        <taxon>Pezizomycotina</taxon>
        <taxon>Eurotiomycetes</taxon>
        <taxon>Eurotiomycetidae</taxon>
        <taxon>Eurotiales</taxon>
        <taxon>Aspergillaceae</taxon>
        <taxon>Penicillium</taxon>
    </lineage>
</organism>
<keyword evidence="2" id="KW-1185">Reference proteome</keyword>
<dbReference type="OrthoDB" id="3945550at2759"/>
<comment type="caution">
    <text evidence="1">The sequence shown here is derived from an EMBL/GenBank/DDBJ whole genome shotgun (WGS) entry which is preliminary data.</text>
</comment>
<dbReference type="InterPro" id="IPR032675">
    <property type="entry name" value="LRR_dom_sf"/>
</dbReference>
<protein>
    <submittedName>
        <fullName evidence="1">Uncharacterized protein</fullName>
    </submittedName>
</protein>
<dbReference type="SUPFAM" id="SSF52047">
    <property type="entry name" value="RNI-like"/>
    <property type="match status" value="1"/>
</dbReference>
<name>A0A9W9KCR7_9EURO</name>